<dbReference type="STRING" id="225359.A0A2S4PMF5"/>
<dbReference type="PANTHER" id="PTHR13479:SF40">
    <property type="entry name" value="SMALL RIBOSOMAL SUBUNIT PROTEIN BS18M"/>
    <property type="match status" value="1"/>
</dbReference>
<dbReference type="GO" id="GO:0032543">
    <property type="term" value="P:mitochondrial translation"/>
    <property type="evidence" value="ECO:0007669"/>
    <property type="project" value="TreeGrafter"/>
</dbReference>
<dbReference type="GO" id="GO:0005763">
    <property type="term" value="C:mitochondrial small ribosomal subunit"/>
    <property type="evidence" value="ECO:0007669"/>
    <property type="project" value="TreeGrafter"/>
</dbReference>
<dbReference type="OrthoDB" id="21463at2759"/>
<evidence type="ECO:0000256" key="3">
    <source>
        <dbReference type="ARBA" id="ARBA00023274"/>
    </source>
</evidence>
<dbReference type="PANTHER" id="PTHR13479">
    <property type="entry name" value="30S RIBOSOMAL PROTEIN S18"/>
    <property type="match status" value="1"/>
</dbReference>
<dbReference type="FunFam" id="4.10.640.10:FF:000013">
    <property type="entry name" value="37S ribosomal protein S18"/>
    <property type="match status" value="1"/>
</dbReference>
<gene>
    <name evidence="5" type="ORF">EPUL_003011</name>
</gene>
<keyword evidence="3" id="KW-0687">Ribonucleoprotein</keyword>
<dbReference type="GO" id="GO:0003735">
    <property type="term" value="F:structural constituent of ribosome"/>
    <property type="evidence" value="ECO:0007669"/>
    <property type="project" value="InterPro"/>
</dbReference>
<reference evidence="5 6" key="1">
    <citation type="submission" date="2017-10" db="EMBL/GenBank/DDBJ databases">
        <title>Development of genomic resources for the powdery mildew, Erysiphe pulchra.</title>
        <authorList>
            <person name="Wadl P.A."/>
            <person name="Mack B.M."/>
            <person name="Moore G."/>
            <person name="Beltz S.B."/>
        </authorList>
    </citation>
    <scope>NUCLEOTIDE SEQUENCE [LARGE SCALE GENOMIC DNA]</scope>
    <source>
        <strain evidence="5">Cflorida</strain>
    </source>
</reference>
<dbReference type="SUPFAM" id="SSF46911">
    <property type="entry name" value="Ribosomal protein S18"/>
    <property type="match status" value="1"/>
</dbReference>
<comment type="caution">
    <text evidence="5">The sequence shown here is derived from an EMBL/GenBank/DDBJ whole genome shotgun (WGS) entry which is preliminary data.</text>
</comment>
<evidence type="ECO:0000256" key="4">
    <source>
        <dbReference type="ARBA" id="ARBA00035264"/>
    </source>
</evidence>
<dbReference type="EMBL" id="PEDP01001798">
    <property type="protein sequence ID" value="POS83207.1"/>
    <property type="molecule type" value="Genomic_DNA"/>
</dbReference>
<dbReference type="AlphaFoldDB" id="A0A2S4PMF5"/>
<dbReference type="InterPro" id="IPR036870">
    <property type="entry name" value="Ribosomal_bS18_sf"/>
</dbReference>
<evidence type="ECO:0000313" key="5">
    <source>
        <dbReference type="EMBL" id="POS83207.1"/>
    </source>
</evidence>
<evidence type="ECO:0000256" key="2">
    <source>
        <dbReference type="ARBA" id="ARBA00022980"/>
    </source>
</evidence>
<dbReference type="GO" id="GO:0070181">
    <property type="term" value="F:small ribosomal subunit rRNA binding"/>
    <property type="evidence" value="ECO:0007669"/>
    <property type="project" value="TreeGrafter"/>
</dbReference>
<comment type="similarity">
    <text evidence="1">Belongs to the bacterial ribosomal protein bS18 family.</text>
</comment>
<dbReference type="Pfam" id="PF01084">
    <property type="entry name" value="Ribosomal_S18"/>
    <property type="match status" value="1"/>
</dbReference>
<dbReference type="Proteomes" id="UP000237438">
    <property type="component" value="Unassembled WGS sequence"/>
</dbReference>
<evidence type="ECO:0000256" key="1">
    <source>
        <dbReference type="ARBA" id="ARBA00005589"/>
    </source>
</evidence>
<keyword evidence="2" id="KW-0689">Ribosomal protein</keyword>
<evidence type="ECO:0000313" key="6">
    <source>
        <dbReference type="Proteomes" id="UP000237438"/>
    </source>
</evidence>
<dbReference type="InterPro" id="IPR001648">
    <property type="entry name" value="Ribosomal_bS18"/>
</dbReference>
<dbReference type="Gene3D" id="4.10.640.10">
    <property type="entry name" value="Ribosomal protein S18"/>
    <property type="match status" value="1"/>
</dbReference>
<accession>A0A2S4PMF5</accession>
<proteinExistence type="inferred from homology"/>
<sequence length="262" mass="30124">MTLNSHFSLPNAKLTYDTMNTLALRRLICPKEIACTKNSFTAPLVAYSKSRVLLSENFKPALEPSLEEITNRLRNPSKKKSFDISPLGNESTIKLDENPIQIKSKPKQTNFARPSGAYRLMKDAVESTKKTVDKYKEFNKAKDLSSQINRHWKAGDVYAPHDLHQAELSKYRLRASPTVDVFDILNINPLEHYRNFSIMSEWMSPMGRIKPRKETALRPVNQRRIAKAIRRSIGIGIMPSVYRHPEILYKDLNKYGNDPSKY</sequence>
<name>A0A2S4PMF5_9PEZI</name>
<keyword evidence="6" id="KW-1185">Reference proteome</keyword>
<protein>
    <recommendedName>
        <fullName evidence="4">Small ribosomal subunit protein bS18m</fullName>
    </recommendedName>
</protein>
<organism evidence="5 6">
    <name type="scientific">Erysiphe pulchra</name>
    <dbReference type="NCBI Taxonomy" id="225359"/>
    <lineage>
        <taxon>Eukaryota</taxon>
        <taxon>Fungi</taxon>
        <taxon>Dikarya</taxon>
        <taxon>Ascomycota</taxon>
        <taxon>Pezizomycotina</taxon>
        <taxon>Leotiomycetes</taxon>
        <taxon>Erysiphales</taxon>
        <taxon>Erysiphaceae</taxon>
        <taxon>Erysiphe</taxon>
    </lineage>
</organism>